<feature type="coiled-coil region" evidence="1">
    <location>
        <begin position="114"/>
        <end position="155"/>
    </location>
</feature>
<dbReference type="AlphaFoldDB" id="A0A3P6GUJ2"/>
<sequence>MASAIKANIAGSLVHRWEDLRVSDRKADLGSIVHQAFLPHEPSSSRVSERGHDSTTSLHGNSTEYGPGYFVSKPSGVVHKSSKSRRRPYIKKRREQQGQSSGILHQFYGENEGAEKLGDRIHQAEAALEHEQSTLQQSTARIRLLKEDLVKAQRDEETYWWQKSRDKWLSRGDRNSHFFTSL</sequence>
<proteinExistence type="predicted"/>
<reference evidence="3" key="1">
    <citation type="submission" date="2018-11" db="EMBL/GenBank/DDBJ databases">
        <authorList>
            <consortium name="Genoscope - CEA"/>
            <person name="William W."/>
        </authorList>
    </citation>
    <scope>NUCLEOTIDE SEQUENCE</scope>
</reference>
<evidence type="ECO:0000313" key="3">
    <source>
        <dbReference type="EMBL" id="VDD57299.1"/>
    </source>
</evidence>
<feature type="compositionally biased region" description="Polar residues" evidence="2">
    <location>
        <begin position="54"/>
        <end position="64"/>
    </location>
</feature>
<name>A0A3P6GUJ2_BRAOL</name>
<feature type="region of interest" description="Disordered" evidence="2">
    <location>
        <begin position="40"/>
        <end position="103"/>
    </location>
</feature>
<accession>A0A3P6GUJ2</accession>
<organism evidence="3">
    <name type="scientific">Brassica oleracea</name>
    <name type="common">Wild cabbage</name>
    <dbReference type="NCBI Taxonomy" id="3712"/>
    <lineage>
        <taxon>Eukaryota</taxon>
        <taxon>Viridiplantae</taxon>
        <taxon>Streptophyta</taxon>
        <taxon>Embryophyta</taxon>
        <taxon>Tracheophyta</taxon>
        <taxon>Spermatophyta</taxon>
        <taxon>Magnoliopsida</taxon>
        <taxon>eudicotyledons</taxon>
        <taxon>Gunneridae</taxon>
        <taxon>Pentapetalae</taxon>
        <taxon>rosids</taxon>
        <taxon>malvids</taxon>
        <taxon>Brassicales</taxon>
        <taxon>Brassicaceae</taxon>
        <taxon>Brassiceae</taxon>
        <taxon>Brassica</taxon>
    </lineage>
</organism>
<evidence type="ECO:0000256" key="2">
    <source>
        <dbReference type="SAM" id="MobiDB-lite"/>
    </source>
</evidence>
<dbReference type="EMBL" id="LR031879">
    <property type="protein sequence ID" value="VDD57299.1"/>
    <property type="molecule type" value="Genomic_DNA"/>
</dbReference>
<evidence type="ECO:0000256" key="1">
    <source>
        <dbReference type="SAM" id="Coils"/>
    </source>
</evidence>
<keyword evidence="1" id="KW-0175">Coiled coil</keyword>
<feature type="compositionally biased region" description="Basic residues" evidence="2">
    <location>
        <begin position="80"/>
        <end position="94"/>
    </location>
</feature>
<gene>
    <name evidence="3" type="ORF">BOLC8T50528H</name>
</gene>
<protein>
    <submittedName>
        <fullName evidence="3">Uncharacterized protein</fullName>
    </submittedName>
</protein>